<sequence>MNSLEVDDAHSSKKFKVCIVTRTKDRGLMLARAAQSVRSQTFEDYCWVVVNDGGDEDEARAIWEGSGIARERRRFLSNAKSKGMEVASNQGIRAVESDFIVIHDDDDSWDRDFLKQTVGFLEAEEGRFYGGVVTHSVYVSELVREKEIVTLAEKPYQNQLVSLDLDTVIDRNLYPPISFLFKRSVYEQIGGFDDSLPVLGDWLFNMEFLLRANVGVIKEPLAYYHHRDSSELTAPEYRNTVVDSLALHQKYTAIVRNDFLRRNIGQSAIAFRMAVSGASPAPSDQPSHDRHAAQALPSVQLLSRGEGDLSWAISAINAKLAERRVGTLYKFRKVSPLPPNASWSTVVPLLQRLAIKVPAPNDFDEHAYLAANPDVAEEVRQGRQKSGFNHYLIHGRHEGRARTSGEYTPPPQSSAILSRQNEPISQVRPVFDSSLMTRSSHHEAGFETVLHVAHHEWHGIRQATAYCPGHKLLISAHEGLDSDDKKMLAEEITRLGINRICIQGYSSNADALVLFLRSALGPNVKFFMVSHVNTAQFDHQFEMQVIAKLLNRRRFGVLDGIGSVKPNFGNAIEGFWPGTIINYAPNIPMPQGRRSERVEVYAPLDVGWRKNLFTNVMAASMASNVDVVKTANFPNGLEDIYDLAKLRLVGYLRGRDLLDEMARSSLTLVATLAECQPMTQLESFAVGTPSLTGPLEVTEFANDPLIKLCTTTHLDNPALLARDIERIVDVVRNDPDEMNQMIASHLSARNKVASQSYADFLGL</sequence>
<evidence type="ECO:0000259" key="1">
    <source>
        <dbReference type="Pfam" id="PF00535"/>
    </source>
</evidence>
<dbReference type="SUPFAM" id="SSF53448">
    <property type="entry name" value="Nucleotide-diphospho-sugar transferases"/>
    <property type="match status" value="1"/>
</dbReference>
<keyword evidence="2" id="KW-0328">Glycosyltransferase</keyword>
<dbReference type="Gene3D" id="3.90.550.10">
    <property type="entry name" value="Spore Coat Polysaccharide Biosynthesis Protein SpsA, Chain A"/>
    <property type="match status" value="1"/>
</dbReference>
<evidence type="ECO:0000313" key="2">
    <source>
        <dbReference type="EMBL" id="MCW3796668.1"/>
    </source>
</evidence>
<evidence type="ECO:0000313" key="3">
    <source>
        <dbReference type="Proteomes" id="UP001526246"/>
    </source>
</evidence>
<dbReference type="GO" id="GO:0016757">
    <property type="term" value="F:glycosyltransferase activity"/>
    <property type="evidence" value="ECO:0007669"/>
    <property type="project" value="UniProtKB-KW"/>
</dbReference>
<dbReference type="RefSeq" id="WP_264880548.1">
    <property type="nucleotide sequence ID" value="NZ_JAPDOB010000001.1"/>
</dbReference>
<dbReference type="EMBL" id="JAPDOB010000001">
    <property type="protein sequence ID" value="MCW3796668.1"/>
    <property type="molecule type" value="Genomic_DNA"/>
</dbReference>
<dbReference type="SUPFAM" id="SSF53756">
    <property type="entry name" value="UDP-Glycosyltransferase/glycogen phosphorylase"/>
    <property type="match status" value="1"/>
</dbReference>
<name>A0ABT3JC73_9SPHN</name>
<feature type="domain" description="Glycosyltransferase 2-like" evidence="1">
    <location>
        <begin position="19"/>
        <end position="157"/>
    </location>
</feature>
<dbReference type="PANTHER" id="PTHR43685">
    <property type="entry name" value="GLYCOSYLTRANSFERASE"/>
    <property type="match status" value="1"/>
</dbReference>
<organism evidence="2 3">
    <name type="scientific">Sphingomonas arvum</name>
    <dbReference type="NCBI Taxonomy" id="2992113"/>
    <lineage>
        <taxon>Bacteria</taxon>
        <taxon>Pseudomonadati</taxon>
        <taxon>Pseudomonadota</taxon>
        <taxon>Alphaproteobacteria</taxon>
        <taxon>Sphingomonadales</taxon>
        <taxon>Sphingomonadaceae</taxon>
        <taxon>Sphingomonas</taxon>
    </lineage>
</organism>
<dbReference type="Proteomes" id="UP001526246">
    <property type="component" value="Unassembled WGS sequence"/>
</dbReference>
<dbReference type="PANTHER" id="PTHR43685:SF2">
    <property type="entry name" value="GLYCOSYLTRANSFERASE 2-LIKE DOMAIN-CONTAINING PROTEIN"/>
    <property type="match status" value="1"/>
</dbReference>
<reference evidence="2 3" key="1">
    <citation type="submission" date="2022-10" db="EMBL/GenBank/DDBJ databases">
        <title>Sphingomonas sp.</title>
        <authorList>
            <person name="Jin C."/>
        </authorList>
    </citation>
    <scope>NUCLEOTIDE SEQUENCE [LARGE SCALE GENOMIC DNA]</scope>
    <source>
        <strain evidence="2 3">BN140010</strain>
    </source>
</reference>
<gene>
    <name evidence="2" type="ORF">OMW55_02435</name>
</gene>
<dbReference type="Pfam" id="PF00535">
    <property type="entry name" value="Glycos_transf_2"/>
    <property type="match status" value="1"/>
</dbReference>
<keyword evidence="2" id="KW-0808">Transferase</keyword>
<dbReference type="EC" id="2.4.-.-" evidence="2"/>
<keyword evidence="3" id="KW-1185">Reference proteome</keyword>
<accession>A0ABT3JC73</accession>
<protein>
    <submittedName>
        <fullName evidence="2">Glycosyltransferase</fullName>
        <ecNumber evidence="2">2.4.-.-</ecNumber>
    </submittedName>
</protein>
<dbReference type="InterPro" id="IPR001173">
    <property type="entry name" value="Glyco_trans_2-like"/>
</dbReference>
<dbReference type="InterPro" id="IPR050834">
    <property type="entry name" value="Glycosyltransf_2"/>
</dbReference>
<dbReference type="InterPro" id="IPR029044">
    <property type="entry name" value="Nucleotide-diphossugar_trans"/>
</dbReference>
<proteinExistence type="predicted"/>
<comment type="caution">
    <text evidence="2">The sequence shown here is derived from an EMBL/GenBank/DDBJ whole genome shotgun (WGS) entry which is preliminary data.</text>
</comment>